<organism evidence="2 3">
    <name type="scientific">Methylomagnum ishizawai</name>
    <dbReference type="NCBI Taxonomy" id="1760988"/>
    <lineage>
        <taxon>Bacteria</taxon>
        <taxon>Pseudomonadati</taxon>
        <taxon>Pseudomonadota</taxon>
        <taxon>Gammaproteobacteria</taxon>
        <taxon>Methylococcales</taxon>
        <taxon>Methylococcaceae</taxon>
        <taxon>Methylomagnum</taxon>
    </lineage>
</organism>
<dbReference type="Proteomes" id="UP000192923">
    <property type="component" value="Unassembled WGS sequence"/>
</dbReference>
<name>A0A1Y6CXY6_9GAMM</name>
<proteinExistence type="predicted"/>
<dbReference type="Gene3D" id="3.40.250.10">
    <property type="entry name" value="Rhodanese-like domain"/>
    <property type="match status" value="1"/>
</dbReference>
<reference evidence="2 3" key="1">
    <citation type="submission" date="2016-12" db="EMBL/GenBank/DDBJ databases">
        <authorList>
            <person name="Song W.-J."/>
            <person name="Kurnit D.M."/>
        </authorList>
    </citation>
    <scope>NUCLEOTIDE SEQUENCE [LARGE SCALE GENOMIC DNA]</scope>
    <source>
        <strain evidence="2 3">175</strain>
    </source>
</reference>
<evidence type="ECO:0000313" key="3">
    <source>
        <dbReference type="Proteomes" id="UP000192923"/>
    </source>
</evidence>
<dbReference type="RefSeq" id="WP_085213267.1">
    <property type="nucleotide sequence ID" value="NZ_FXAM01000001.1"/>
</dbReference>
<dbReference type="InterPro" id="IPR001763">
    <property type="entry name" value="Rhodanese-like_dom"/>
</dbReference>
<protein>
    <submittedName>
        <fullName evidence="2">Rhodanese-related sulfurtransferase</fullName>
    </submittedName>
</protein>
<gene>
    <name evidence="2" type="ORF">SAMN02949497_2574</name>
</gene>
<sequence>MTAIKRLTPPEAYAALQAGAAALLLDVRDPLEYSFIGHPLGAVNLPWKFAPDWRPNPEFLERARQLAPDPETPVFLLCRSGQRSWDAANALAAAGYRNLANIEEGFEGPLDGQKHRGAVGGWRCHGLPWEQS</sequence>
<dbReference type="OrthoDB" id="9789585at2"/>
<dbReference type="SMART" id="SM00450">
    <property type="entry name" value="RHOD"/>
    <property type="match status" value="1"/>
</dbReference>
<dbReference type="SUPFAM" id="SSF52821">
    <property type="entry name" value="Rhodanese/Cell cycle control phosphatase"/>
    <property type="match status" value="1"/>
</dbReference>
<dbReference type="PANTHER" id="PTHR45431:SF3">
    <property type="entry name" value="RHODANESE-LIKE DOMAIN-CONTAINING PROTEIN 15, CHLOROPLASTIC"/>
    <property type="match status" value="1"/>
</dbReference>
<dbReference type="GO" id="GO:0016740">
    <property type="term" value="F:transferase activity"/>
    <property type="evidence" value="ECO:0007669"/>
    <property type="project" value="UniProtKB-KW"/>
</dbReference>
<feature type="domain" description="Rhodanese" evidence="1">
    <location>
        <begin position="18"/>
        <end position="114"/>
    </location>
</feature>
<keyword evidence="3" id="KW-1185">Reference proteome</keyword>
<dbReference type="PANTHER" id="PTHR45431">
    <property type="entry name" value="RHODANESE-LIKE DOMAIN-CONTAINING PROTEIN 15, CHLOROPLASTIC"/>
    <property type="match status" value="1"/>
</dbReference>
<dbReference type="InterPro" id="IPR036873">
    <property type="entry name" value="Rhodanese-like_dom_sf"/>
</dbReference>
<dbReference type="STRING" id="1760988.SAMN02949497_2574"/>
<dbReference type="AlphaFoldDB" id="A0A1Y6CXY6"/>
<evidence type="ECO:0000313" key="2">
    <source>
        <dbReference type="EMBL" id="SMF95221.1"/>
    </source>
</evidence>
<dbReference type="EMBL" id="FXAM01000001">
    <property type="protein sequence ID" value="SMF95221.1"/>
    <property type="molecule type" value="Genomic_DNA"/>
</dbReference>
<accession>A0A1Y6CXY6</accession>
<evidence type="ECO:0000259" key="1">
    <source>
        <dbReference type="PROSITE" id="PS50206"/>
    </source>
</evidence>
<dbReference type="Pfam" id="PF00581">
    <property type="entry name" value="Rhodanese"/>
    <property type="match status" value="1"/>
</dbReference>
<dbReference type="PROSITE" id="PS50206">
    <property type="entry name" value="RHODANESE_3"/>
    <property type="match status" value="1"/>
</dbReference>
<dbReference type="InterPro" id="IPR052367">
    <property type="entry name" value="Thiosulfate_ST/Rhodanese-like"/>
</dbReference>
<keyword evidence="2" id="KW-0808">Transferase</keyword>